<feature type="compositionally biased region" description="Basic and acidic residues" evidence="1">
    <location>
        <begin position="71"/>
        <end position="80"/>
    </location>
</feature>
<sequence length="80" mass="8807">MQLIGGLTVGAARVTAPCQEWPMVLYRMGVFSHGSVSLYLHTAPPSKGREQQQHHEGAGGDLQEVESETIDVGRSRQREF</sequence>
<evidence type="ECO:0000313" key="3">
    <source>
        <dbReference type="Proteomes" id="UP001610563"/>
    </source>
</evidence>
<keyword evidence="3" id="KW-1185">Reference proteome</keyword>
<proteinExistence type="predicted"/>
<name>A0ABR4GN63_9EURO</name>
<feature type="non-terminal residue" evidence="2">
    <location>
        <position position="80"/>
    </location>
</feature>
<organism evidence="2 3">
    <name type="scientific">Aspergillus keveii</name>
    <dbReference type="NCBI Taxonomy" id="714993"/>
    <lineage>
        <taxon>Eukaryota</taxon>
        <taxon>Fungi</taxon>
        <taxon>Dikarya</taxon>
        <taxon>Ascomycota</taxon>
        <taxon>Pezizomycotina</taxon>
        <taxon>Eurotiomycetes</taxon>
        <taxon>Eurotiomycetidae</taxon>
        <taxon>Eurotiales</taxon>
        <taxon>Aspergillaceae</taxon>
        <taxon>Aspergillus</taxon>
        <taxon>Aspergillus subgen. Nidulantes</taxon>
    </lineage>
</organism>
<evidence type="ECO:0000313" key="2">
    <source>
        <dbReference type="EMBL" id="KAL2800326.1"/>
    </source>
</evidence>
<dbReference type="Proteomes" id="UP001610563">
    <property type="component" value="Unassembled WGS sequence"/>
</dbReference>
<comment type="caution">
    <text evidence="2">The sequence shown here is derived from an EMBL/GenBank/DDBJ whole genome shotgun (WGS) entry which is preliminary data.</text>
</comment>
<feature type="region of interest" description="Disordered" evidence="1">
    <location>
        <begin position="42"/>
        <end position="80"/>
    </location>
</feature>
<dbReference type="EMBL" id="JBFTWV010000004">
    <property type="protein sequence ID" value="KAL2800326.1"/>
    <property type="molecule type" value="Genomic_DNA"/>
</dbReference>
<gene>
    <name evidence="2" type="ORF">BJX66DRAFT_291762</name>
</gene>
<accession>A0ABR4GN63</accession>
<protein>
    <submittedName>
        <fullName evidence="2">Uncharacterized protein</fullName>
    </submittedName>
</protein>
<feature type="compositionally biased region" description="Basic and acidic residues" evidence="1">
    <location>
        <begin position="47"/>
        <end position="58"/>
    </location>
</feature>
<reference evidence="2 3" key="1">
    <citation type="submission" date="2024-07" db="EMBL/GenBank/DDBJ databases">
        <title>Section-level genome sequencing and comparative genomics of Aspergillus sections Usti and Cavernicolus.</title>
        <authorList>
            <consortium name="Lawrence Berkeley National Laboratory"/>
            <person name="Nybo J.L."/>
            <person name="Vesth T.C."/>
            <person name="Theobald S."/>
            <person name="Frisvad J.C."/>
            <person name="Larsen T.O."/>
            <person name="Kjaerboelling I."/>
            <person name="Rothschild-Mancinelli K."/>
            <person name="Lyhne E.K."/>
            <person name="Kogle M.E."/>
            <person name="Barry K."/>
            <person name="Clum A."/>
            <person name="Na H."/>
            <person name="Ledsgaard L."/>
            <person name="Lin J."/>
            <person name="Lipzen A."/>
            <person name="Kuo A."/>
            <person name="Riley R."/>
            <person name="Mondo S."/>
            <person name="Labutti K."/>
            <person name="Haridas S."/>
            <person name="Pangalinan J."/>
            <person name="Salamov A.A."/>
            <person name="Simmons B.A."/>
            <person name="Magnuson J.K."/>
            <person name="Chen J."/>
            <person name="Drula E."/>
            <person name="Henrissat B."/>
            <person name="Wiebenga A."/>
            <person name="Lubbers R.J."/>
            <person name="Gomes A.C."/>
            <person name="Makela M.R."/>
            <person name="Stajich J."/>
            <person name="Grigoriev I.V."/>
            <person name="Mortensen U.H."/>
            <person name="De Vries R.P."/>
            <person name="Baker S.E."/>
            <person name="Andersen M.R."/>
        </authorList>
    </citation>
    <scope>NUCLEOTIDE SEQUENCE [LARGE SCALE GENOMIC DNA]</scope>
    <source>
        <strain evidence="2 3">CBS 209.92</strain>
    </source>
</reference>
<evidence type="ECO:0000256" key="1">
    <source>
        <dbReference type="SAM" id="MobiDB-lite"/>
    </source>
</evidence>